<proteinExistence type="predicted"/>
<reference evidence="2" key="1">
    <citation type="submission" date="2009-10" db="EMBL/GenBank/DDBJ databases">
        <title>Diversity of trophic interactions inside an arsenic-rich microbial ecosystem.</title>
        <authorList>
            <person name="Bertin P.N."/>
            <person name="Heinrich-Salmeron A."/>
            <person name="Pelletier E."/>
            <person name="Goulhen-Chollet F."/>
            <person name="Arsene-Ploetze F."/>
            <person name="Gallien S."/>
            <person name="Calteau A."/>
            <person name="Vallenet D."/>
            <person name="Casiot C."/>
            <person name="Chane-Woon-Ming B."/>
            <person name="Giloteaux L."/>
            <person name="Barakat M."/>
            <person name="Bonnefoy V."/>
            <person name="Bruneel O."/>
            <person name="Chandler M."/>
            <person name="Cleiss J."/>
            <person name="Duran R."/>
            <person name="Elbaz-Poulichet F."/>
            <person name="Fonknechten N."/>
            <person name="Lauga B."/>
            <person name="Mornico D."/>
            <person name="Ortet P."/>
            <person name="Schaeffer C."/>
            <person name="Siguier P."/>
            <person name="Alexander Thil Smith A."/>
            <person name="Van Dorsselaer A."/>
            <person name="Weissenbach J."/>
            <person name="Medigue C."/>
            <person name="Le Paslier D."/>
        </authorList>
    </citation>
    <scope>NUCLEOTIDE SEQUENCE</scope>
</reference>
<protein>
    <submittedName>
        <fullName evidence="2">Uncharacterized protein</fullName>
    </submittedName>
</protein>
<evidence type="ECO:0000256" key="1">
    <source>
        <dbReference type="SAM" id="Coils"/>
    </source>
</evidence>
<sequence>MPQSQQEIAMLRREIEMLMRERESLLRVSGAAALFVEKLDSLKLPKANWNGAEMLAESLNALSEDSLQEALESARNSIQATNAVL</sequence>
<dbReference type="EMBL" id="CABR01000097">
    <property type="protein sequence ID" value="CBI10631.1"/>
    <property type="molecule type" value="Genomic_DNA"/>
</dbReference>
<organism evidence="2">
    <name type="scientific">mine drainage metagenome</name>
    <dbReference type="NCBI Taxonomy" id="410659"/>
    <lineage>
        <taxon>unclassified sequences</taxon>
        <taxon>metagenomes</taxon>
        <taxon>ecological metagenomes</taxon>
    </lineage>
</organism>
<name>E6QTQ9_9ZZZZ</name>
<evidence type="ECO:0000313" key="2">
    <source>
        <dbReference type="EMBL" id="CBI10631.1"/>
    </source>
</evidence>
<feature type="coiled-coil region" evidence="1">
    <location>
        <begin position="1"/>
        <end position="28"/>
    </location>
</feature>
<comment type="caution">
    <text evidence="2">The sequence shown here is derived from an EMBL/GenBank/DDBJ whole genome shotgun (WGS) entry which is preliminary data.</text>
</comment>
<gene>
    <name evidence="2" type="ORF">CARN7_1424</name>
</gene>
<accession>E6QTQ9</accession>
<dbReference type="AlphaFoldDB" id="E6QTQ9"/>
<keyword evidence="1" id="KW-0175">Coiled coil</keyword>